<dbReference type="RefSeq" id="WP_353932235.1">
    <property type="nucleotide sequence ID" value="NZ_CP150886.1"/>
</dbReference>
<feature type="domain" description="AAA" evidence="1">
    <location>
        <begin position="1"/>
        <end position="210"/>
    </location>
</feature>
<reference evidence="2 3" key="1">
    <citation type="submission" date="2024-04" db="EMBL/GenBank/DDBJ databases">
        <title>Okeanomitos corallinicola gen. &amp; sp. nov. (Nostocales, Cyanobacteria), a new toxic marine heterocyst-forming cyanobacterium from a coral reef.</title>
        <authorList>
            <person name="Li H."/>
            <person name="Li R."/>
            <person name="Kang J."/>
            <person name="Hii K.S."/>
            <person name="Mohamed H.F."/>
            <person name="Xu X."/>
            <person name="Luo Z."/>
        </authorList>
    </citation>
    <scope>NUCLEOTIDE SEQUENCE [LARGE SCALE GENOMIC DNA]</scope>
    <source>
        <strain evidence="2 3">TIOX110</strain>
    </source>
</reference>
<dbReference type="PANTHER" id="PTHR13696:SF99">
    <property type="entry name" value="COBYRINIC ACID AC-DIAMIDE SYNTHASE"/>
    <property type="match status" value="1"/>
</dbReference>
<dbReference type="SUPFAM" id="SSF52540">
    <property type="entry name" value="P-loop containing nucleoside triphosphate hydrolases"/>
    <property type="match status" value="1"/>
</dbReference>
<accession>A0ABZ2UYN7</accession>
<proteinExistence type="predicted"/>
<evidence type="ECO:0000313" key="3">
    <source>
        <dbReference type="Proteomes" id="UP001483337"/>
    </source>
</evidence>
<sequence length="307" mass="34368">MKVVSIINYKGGVGKTTITANLGTELACRGYRVLLIDADPQCSLTFSFFNSSDQFNWFEGKELTLKTFFDSLIRSIPNPKSFGDVRVKISKINKKIQEQGGKGSLHLIASHLELINIDMKLAGILAGGIDRHEQASRYLNCFSSISQGLEKLKSQYDFVLIDCPPNFNIVTKTSIAASNYILIPSRPDHLSTLGISYLKKSVKEFVEDYNYYTKQANISVIDPKIIGVVFTMVKVHTGQPINAHQRYMNNVVKEQKLKIFDAFIRENQTTFAMASEKGIPVVLSAASSSDIAQELKEMVDEFEYLIN</sequence>
<evidence type="ECO:0000313" key="2">
    <source>
        <dbReference type="EMBL" id="WZB89333.1"/>
    </source>
</evidence>
<dbReference type="InterPro" id="IPR027417">
    <property type="entry name" value="P-loop_NTPase"/>
</dbReference>
<evidence type="ECO:0000259" key="1">
    <source>
        <dbReference type="Pfam" id="PF13614"/>
    </source>
</evidence>
<dbReference type="Proteomes" id="UP001483337">
    <property type="component" value="Chromosome"/>
</dbReference>
<protein>
    <submittedName>
        <fullName evidence="2">AAA family ATPase</fullName>
    </submittedName>
</protein>
<gene>
    <name evidence="2" type="ORF">WJM97_06525</name>
</gene>
<name>A0ABZ2UYN7_9CYAN</name>
<dbReference type="Pfam" id="PF13614">
    <property type="entry name" value="AAA_31"/>
    <property type="match status" value="1"/>
</dbReference>
<dbReference type="CDD" id="cd02042">
    <property type="entry name" value="ParAB_family"/>
    <property type="match status" value="1"/>
</dbReference>
<keyword evidence="3" id="KW-1185">Reference proteome</keyword>
<dbReference type="Gene3D" id="3.40.50.300">
    <property type="entry name" value="P-loop containing nucleotide triphosphate hydrolases"/>
    <property type="match status" value="1"/>
</dbReference>
<dbReference type="EMBL" id="CP150886">
    <property type="protein sequence ID" value="WZB89333.1"/>
    <property type="molecule type" value="Genomic_DNA"/>
</dbReference>
<organism evidence="2 3">
    <name type="scientific">Okeanomitos corallinicola TIOX110</name>
    <dbReference type="NCBI Taxonomy" id="3133117"/>
    <lineage>
        <taxon>Bacteria</taxon>
        <taxon>Bacillati</taxon>
        <taxon>Cyanobacteriota</taxon>
        <taxon>Cyanophyceae</taxon>
        <taxon>Nostocales</taxon>
        <taxon>Aphanizomenonaceae</taxon>
        <taxon>Okeanomitos</taxon>
    </lineage>
</organism>
<dbReference type="InterPro" id="IPR025669">
    <property type="entry name" value="AAA_dom"/>
</dbReference>
<dbReference type="InterPro" id="IPR050678">
    <property type="entry name" value="DNA_Partitioning_ATPase"/>
</dbReference>
<dbReference type="PANTHER" id="PTHR13696">
    <property type="entry name" value="P-LOOP CONTAINING NUCLEOSIDE TRIPHOSPHATE HYDROLASE"/>
    <property type="match status" value="1"/>
</dbReference>